<feature type="domain" description="Cyclic nucleotide-binding" evidence="1">
    <location>
        <begin position="38"/>
        <end position="121"/>
    </location>
</feature>
<name>A0ABT8L1A1_9BACT</name>
<dbReference type="InterPro" id="IPR000595">
    <property type="entry name" value="cNMP-bd_dom"/>
</dbReference>
<dbReference type="InterPro" id="IPR018490">
    <property type="entry name" value="cNMP-bd_dom_sf"/>
</dbReference>
<keyword evidence="3" id="KW-1185">Reference proteome</keyword>
<organism evidence="2 3">
    <name type="scientific">Agaribacillus aureus</name>
    <dbReference type="NCBI Taxonomy" id="3051825"/>
    <lineage>
        <taxon>Bacteria</taxon>
        <taxon>Pseudomonadati</taxon>
        <taxon>Bacteroidota</taxon>
        <taxon>Cytophagia</taxon>
        <taxon>Cytophagales</taxon>
        <taxon>Splendidivirgaceae</taxon>
        <taxon>Agaribacillus</taxon>
    </lineage>
</organism>
<accession>A0ABT8L1A1</accession>
<proteinExistence type="predicted"/>
<dbReference type="EMBL" id="JAUJEB010000001">
    <property type="protein sequence ID" value="MDN5211522.1"/>
    <property type="molecule type" value="Genomic_DNA"/>
</dbReference>
<sequence>MDALDKYKQRMLNTLSRFEPVTEVAWQDLHPLCTYEKFDSGQYLIRQGEFPKDIVFILSGVMRAFYRSRDGIDYNKTFFMPSSFAGPLAALLQKNYSHLYFQAMIDTEVLKFEYQKFLALFDRHRCLETLMRKVIELEWVIKKEQREIQLVMCDATQRYAHFQEEYPGLEKLIPQYHIASHLGITPIQLSRIRAKMAGK</sequence>
<comment type="caution">
    <text evidence="2">The sequence shown here is derived from an EMBL/GenBank/DDBJ whole genome shotgun (WGS) entry which is preliminary data.</text>
</comment>
<protein>
    <submittedName>
        <fullName evidence="2">Crp/Fnr family transcriptional regulator</fullName>
    </submittedName>
</protein>
<dbReference type="Gene3D" id="2.60.120.10">
    <property type="entry name" value="Jelly Rolls"/>
    <property type="match status" value="1"/>
</dbReference>
<gene>
    <name evidence="2" type="ORF">QQ020_05655</name>
</gene>
<dbReference type="PROSITE" id="PS50042">
    <property type="entry name" value="CNMP_BINDING_3"/>
    <property type="match status" value="1"/>
</dbReference>
<evidence type="ECO:0000313" key="2">
    <source>
        <dbReference type="EMBL" id="MDN5211522.1"/>
    </source>
</evidence>
<reference evidence="2" key="1">
    <citation type="submission" date="2023-06" db="EMBL/GenBank/DDBJ databases">
        <title>Genomic of Agaribacillus aureum.</title>
        <authorList>
            <person name="Wang G."/>
        </authorList>
    </citation>
    <scope>NUCLEOTIDE SEQUENCE</scope>
    <source>
        <strain evidence="2">BMA12</strain>
    </source>
</reference>
<dbReference type="RefSeq" id="WP_346756854.1">
    <property type="nucleotide sequence ID" value="NZ_JAUJEB010000001.1"/>
</dbReference>
<dbReference type="SUPFAM" id="SSF51206">
    <property type="entry name" value="cAMP-binding domain-like"/>
    <property type="match status" value="1"/>
</dbReference>
<dbReference type="InterPro" id="IPR014710">
    <property type="entry name" value="RmlC-like_jellyroll"/>
</dbReference>
<dbReference type="Proteomes" id="UP001172083">
    <property type="component" value="Unassembled WGS sequence"/>
</dbReference>
<evidence type="ECO:0000259" key="1">
    <source>
        <dbReference type="PROSITE" id="PS50042"/>
    </source>
</evidence>
<dbReference type="Pfam" id="PF00027">
    <property type="entry name" value="cNMP_binding"/>
    <property type="match status" value="1"/>
</dbReference>
<evidence type="ECO:0000313" key="3">
    <source>
        <dbReference type="Proteomes" id="UP001172083"/>
    </source>
</evidence>
<dbReference type="CDD" id="cd00038">
    <property type="entry name" value="CAP_ED"/>
    <property type="match status" value="1"/>
</dbReference>